<evidence type="ECO:0000259" key="2">
    <source>
        <dbReference type="PROSITE" id="PS51186"/>
    </source>
</evidence>
<feature type="compositionally biased region" description="Acidic residues" evidence="1">
    <location>
        <begin position="766"/>
        <end position="778"/>
    </location>
</feature>
<organism evidence="3 4">
    <name type="scientific">Niveomyces insectorum RCEF 264</name>
    <dbReference type="NCBI Taxonomy" id="1081102"/>
    <lineage>
        <taxon>Eukaryota</taxon>
        <taxon>Fungi</taxon>
        <taxon>Dikarya</taxon>
        <taxon>Ascomycota</taxon>
        <taxon>Pezizomycotina</taxon>
        <taxon>Sordariomycetes</taxon>
        <taxon>Hypocreomycetidae</taxon>
        <taxon>Hypocreales</taxon>
        <taxon>Cordycipitaceae</taxon>
        <taxon>Niveomyces</taxon>
    </lineage>
</organism>
<comment type="caution">
    <text evidence="3">The sequence shown here is derived from an EMBL/GenBank/DDBJ whole genome shotgun (WGS) entry which is preliminary data.</text>
</comment>
<feature type="compositionally biased region" description="Basic and acidic residues" evidence="1">
    <location>
        <begin position="735"/>
        <end position="745"/>
    </location>
</feature>
<dbReference type="Gene3D" id="3.40.630.30">
    <property type="match status" value="1"/>
</dbReference>
<feature type="compositionally biased region" description="Polar residues" evidence="1">
    <location>
        <begin position="17"/>
        <end position="26"/>
    </location>
</feature>
<feature type="region of interest" description="Disordered" evidence="1">
    <location>
        <begin position="610"/>
        <end position="639"/>
    </location>
</feature>
<dbReference type="InterPro" id="IPR016181">
    <property type="entry name" value="Acyl_CoA_acyltransferase"/>
</dbReference>
<dbReference type="AlphaFoldDB" id="A0A167RHZ0"/>
<feature type="domain" description="N-acetyltransferase" evidence="2">
    <location>
        <begin position="479"/>
        <end position="701"/>
    </location>
</feature>
<feature type="region of interest" description="Disordered" evidence="1">
    <location>
        <begin position="339"/>
        <end position="383"/>
    </location>
</feature>
<feature type="region of interest" description="Disordered" evidence="1">
    <location>
        <begin position="426"/>
        <end position="453"/>
    </location>
</feature>
<dbReference type="Proteomes" id="UP000076874">
    <property type="component" value="Unassembled WGS sequence"/>
</dbReference>
<feature type="compositionally biased region" description="Polar residues" evidence="1">
    <location>
        <begin position="173"/>
        <end position="191"/>
    </location>
</feature>
<evidence type="ECO:0000313" key="4">
    <source>
        <dbReference type="Proteomes" id="UP000076874"/>
    </source>
</evidence>
<keyword evidence="4" id="KW-1185">Reference proteome</keyword>
<feature type="region of interest" description="Disordered" evidence="1">
    <location>
        <begin position="84"/>
        <end position="157"/>
    </location>
</feature>
<dbReference type="PROSITE" id="PS51186">
    <property type="entry name" value="GNAT"/>
    <property type="match status" value="1"/>
</dbReference>
<proteinExistence type="predicted"/>
<dbReference type="SUPFAM" id="SSF55729">
    <property type="entry name" value="Acyl-CoA N-acyltransferases (Nat)"/>
    <property type="match status" value="1"/>
</dbReference>
<feature type="compositionally biased region" description="Basic and acidic residues" evidence="1">
    <location>
        <begin position="365"/>
        <end position="375"/>
    </location>
</feature>
<keyword evidence="3" id="KW-0012">Acyltransferase</keyword>
<evidence type="ECO:0000313" key="3">
    <source>
        <dbReference type="EMBL" id="OAA58616.1"/>
    </source>
</evidence>
<dbReference type="EMBL" id="AZHD01000012">
    <property type="protein sequence ID" value="OAA58616.1"/>
    <property type="molecule type" value="Genomic_DNA"/>
</dbReference>
<dbReference type="OrthoDB" id="2129362at2759"/>
<name>A0A167RHZ0_9HYPO</name>
<protein>
    <submittedName>
        <fullName evidence="3">Acyl-CoA N-acyltransferase</fullName>
    </submittedName>
</protein>
<sequence>MSNISYSNGRPGLGRHQQGQSPTVSGTGYGNGESANFGPHHARQASSATASGRTKGYPGAAQSVQSRSQAATLQFSNLQRSMYRSASHASNWGRNRAQGPRQPTAHNGSSDGPQVVTPKAVQKDGISEYEVSSSGLLMPSGTTRHPSPKPASSYPGLTKSSLMAAEKMWQQGHDASSSGHTTLPPSPGRSSDTIRPDDSFSVAHFIEPQAGNGAHNNLALAVANDGAHLLEVSGADSREKLLERFGTAVAFCNHIAAWAGKLPETAGPHFLDRSVWHHWNGDVDPVSVRLLGPVDFPETFQNDVAMEDDGTELRRWTQTANAACRKYCILHNLPESEVEDDQLGGSLSDEKTDNASVAASVDSGPRPEDEERATQHEQGAGRVSETNAEMKAMSPIPAPSPLLAVPATVPLRSQLFFSSSAALLARPPPAPGPSPTTLESSARAGNPGPKASSASASAAAAAAPTAFPLGPMSFPGFSCRIRFANTNDMPGVQEIYNFEVLKGAQATDTEPLPLAEFHAILATCRTAQLPFLVALAGRKKIPGVPDKVLGFGFFSVYQPGLAGGLSGTGRYGVKVNVFVHVRHRQQGIGSALLDRLLRLSSRAYVPKKEHDVPFTNSADDKNDDENDDGGNEDGGNAASIETPRRYRSVFAEILYGSEKGLAEQWYERVLTSAFGFQASGKSVRGAHWSNVGQCWLNKRVYQHDCYKEDAAHVGVAGTAGLARPHHAAPAVPAENEGKEADETWKRGLFVQPTTASVGERDVSLLVDDDDDDDDDDDVRPEQQPGPSQDAYFW</sequence>
<dbReference type="GO" id="GO:0016747">
    <property type="term" value="F:acyltransferase activity, transferring groups other than amino-acyl groups"/>
    <property type="evidence" value="ECO:0007669"/>
    <property type="project" value="InterPro"/>
</dbReference>
<feature type="region of interest" description="Disordered" evidence="1">
    <location>
        <begin position="169"/>
        <end position="197"/>
    </location>
</feature>
<feature type="region of interest" description="Disordered" evidence="1">
    <location>
        <begin position="1"/>
        <end position="68"/>
    </location>
</feature>
<accession>A0A167RHZ0</accession>
<feature type="compositionally biased region" description="Polar residues" evidence="1">
    <location>
        <begin position="130"/>
        <end position="145"/>
    </location>
</feature>
<evidence type="ECO:0000256" key="1">
    <source>
        <dbReference type="SAM" id="MobiDB-lite"/>
    </source>
</evidence>
<feature type="compositionally biased region" description="Acidic residues" evidence="1">
    <location>
        <begin position="621"/>
        <end position="631"/>
    </location>
</feature>
<gene>
    <name evidence="3" type="ORF">SPI_06689</name>
</gene>
<feature type="region of interest" description="Disordered" evidence="1">
    <location>
        <begin position="727"/>
        <end position="793"/>
    </location>
</feature>
<keyword evidence="3" id="KW-0808">Transferase</keyword>
<feature type="compositionally biased region" description="Polar residues" evidence="1">
    <location>
        <begin position="84"/>
        <end position="93"/>
    </location>
</feature>
<reference evidence="3 4" key="1">
    <citation type="journal article" date="2016" name="Genome Biol. Evol.">
        <title>Divergent and convergent evolution of fungal pathogenicity.</title>
        <authorList>
            <person name="Shang Y."/>
            <person name="Xiao G."/>
            <person name="Zheng P."/>
            <person name="Cen K."/>
            <person name="Zhan S."/>
            <person name="Wang C."/>
        </authorList>
    </citation>
    <scope>NUCLEOTIDE SEQUENCE [LARGE SCALE GENOMIC DNA]</scope>
    <source>
        <strain evidence="3 4">RCEF 264</strain>
    </source>
</reference>
<dbReference type="InterPro" id="IPR000182">
    <property type="entry name" value="GNAT_dom"/>
</dbReference>